<dbReference type="InterPro" id="IPR001314">
    <property type="entry name" value="Peptidase_S1A"/>
</dbReference>
<feature type="compositionally biased region" description="Gly residues" evidence="14">
    <location>
        <begin position="928"/>
        <end position="943"/>
    </location>
</feature>
<dbReference type="SUPFAM" id="SSF50494">
    <property type="entry name" value="Trypsin-like serine proteases"/>
    <property type="match status" value="1"/>
</dbReference>
<evidence type="ECO:0000259" key="17">
    <source>
        <dbReference type="PROSITE" id="PS50835"/>
    </source>
</evidence>
<feature type="compositionally biased region" description="Low complexity" evidence="14">
    <location>
        <begin position="1597"/>
        <end position="1609"/>
    </location>
</feature>
<feature type="compositionally biased region" description="Low complexity" evidence="14">
    <location>
        <begin position="910"/>
        <end position="924"/>
    </location>
</feature>
<dbReference type="PRINTS" id="PR00722">
    <property type="entry name" value="CHYMOTRYPSIN"/>
</dbReference>
<evidence type="ECO:0000256" key="4">
    <source>
        <dbReference type="ARBA" id="ARBA00022670"/>
    </source>
</evidence>
<feature type="domain" description="Ig-like" evidence="17">
    <location>
        <begin position="1100"/>
        <end position="1197"/>
    </location>
</feature>
<feature type="domain" description="Ig-like" evidence="17">
    <location>
        <begin position="1224"/>
        <end position="1319"/>
    </location>
</feature>
<dbReference type="Gene3D" id="2.60.120.290">
    <property type="entry name" value="Spermadhesin, CUB domain"/>
    <property type="match status" value="2"/>
</dbReference>
<dbReference type="InterPro" id="IPR029333">
    <property type="entry name" value="BBS2_GAE_dom"/>
</dbReference>
<dbReference type="KEGG" id="aplc:110986464"/>
<dbReference type="FunFam" id="2.60.120.290:FF:000013">
    <property type="entry name" value="Membrane frizzled-related protein"/>
    <property type="match status" value="2"/>
</dbReference>
<keyword evidence="6 12" id="KW-0720">Serine protease</keyword>
<dbReference type="InterPro" id="IPR029429">
    <property type="entry name" value="BBS2_Mid"/>
</dbReference>
<dbReference type="PROSITE" id="PS00135">
    <property type="entry name" value="TRYPSIN_SER"/>
    <property type="match status" value="1"/>
</dbReference>
<feature type="disulfide bond" evidence="11">
    <location>
        <begin position="977"/>
        <end position="1004"/>
    </location>
</feature>
<dbReference type="InterPro" id="IPR000859">
    <property type="entry name" value="CUB_dom"/>
</dbReference>
<feature type="domain" description="CUB" evidence="15">
    <location>
        <begin position="766"/>
        <end position="880"/>
    </location>
</feature>
<feature type="domain" description="CUB" evidence="15">
    <location>
        <begin position="977"/>
        <end position="1089"/>
    </location>
</feature>
<dbReference type="Pfam" id="PF07679">
    <property type="entry name" value="I-set"/>
    <property type="match status" value="1"/>
</dbReference>
<sequence>MLVPVFTLKLNHKINPRMVTLGKYDGKHPNLTAATTAGKVFVHNPHTRMANASGRAVEASVDSDVSLLSINQKVSAVCAGSLDSLGISDVLMVGTQTNLLAYDVQNNTDVFYKDAPDGVNAIAVGQLGDIETPLAVIGGNCSLQGYDSEGNDLFWTVTGDNVCSLVLCDVTNDGEQELIVGSEDFDIRIFRKDEIISEMTETEAISALCAMANNRFGYALANGTVGVYENNSRYWRIKSKNQAVSIHSFDLNGDGVPELITGWSNGKVDARSDRTGEVIFKDNLSSSVAGIVEGDYRMDGQNELICCSVEGEVRGYLPASQDQKANLMDTNVEQETIRELSQRKQNLLLELKNYEENAKAGQAERPSGMGELDKAQMGIIPANTQLQTSLMVNPGDANKPPHVELSVSTTNDTIVRAVLIFAEGIFEGESHVVHPSFQNLSNSLRVQVVPPKDVPVDLHIKAFVGGKASNQYHVFELTRQLPRFSMYLPCPEDTPEPKSSVTFTVNERVQRVLMWINQNFLLNDDITGKGDLSVGFMSLRGSGPLFINMQANGQMTIKTDDMDLAGDLIQAIANFLGIEDLQVTADFPMHMEELKNVLHKVDEFHAVRQKLTAEMADHSNLIRSLVVRAEDARLMGDMRNMRRGYMELYDLNRDLINGYKIRCTNHQELLNCLKLVNQTIQKAGQLRVGKFKTQVVSSCREAIKTNNISALFKIIKTGASSAQVLTEHEIMFQLFYRCCLLASFLSLARADVGLFRHILKRETVACWTDLTARQRQASFTSPGFPSDYPNNADCTWRITAPPGSQIAISFVSFDVEFQRNCQYDYLTIYDGPDRTFPQVGRYCGQDLPADFTSSLPAILLQFKSDSSDTEGGFEIEFHGIGDFEDEVIREPDGGSDGGGVDEGGDGDLGDGVLSSGNSSSSWDSFPGEGYGGGGDDAVGQGGDGVRDISNGNTDPTGGPAVNADGAEQHQTVEIDGCHQEWHNARHGNITSPGYPSPYPSNAECTIVINAPPRHGITLTFHSFDTEEFFCVFDYVLIKDSISADAEPLARLCGSDLPGEIQSTTGVLVVKFVSDAADQRGGFRASFVSHAFDVSTASNVPEIVTHTPDIGQPPDEGNALLFIEKPVDKTDLRLWDSVTRMCTVNQEGAVVKWLRDTQELPAGEITDGISVTEVPRGSMLTIDRMEEEHQGIFVCQAQLPGQRPIIAPIALRITEEPSSVIVSSPDYISSVDDGFETVPQDASVIDGANHVLECSYPGSQYIIWQKDDRTLFTDDRIFKIFADNIMINDVRVTDSGRYSCVAYDENDVKLGTVFARLTVTSSLDVSDDCGLVRAREAVNDTNLEKYRIVGGDVARKGSSPWIARLWHRSHGAHFCGGSLINYRWVLTAAHCIRSPEHHYRADDIQVRLGDHDSLYKESSEMIFRVSRIVMHRNFNMKSFNNDIALLQLDPRVPEFTDYVCPICLPKPRLSKRAGAWQVCPGVGWGRLIERGSYPRYLREVGVPIVSERDCQVSAAHLFTTNMFCAGYRQAAQGDACQGDSGGPLAMMEGDKWHLLGVISWGEGCSRAEKYGVYTKVANYISWITEVVTPSVEDESVSESESSSVSESETG</sequence>
<dbReference type="InterPro" id="IPR055381">
    <property type="entry name" value="BBS2_CtH_dom"/>
</dbReference>
<evidence type="ECO:0000256" key="8">
    <source>
        <dbReference type="ARBA" id="ARBA00023157"/>
    </source>
</evidence>
<keyword evidence="18" id="KW-1185">Reference proteome</keyword>
<dbReference type="SUPFAM" id="SSF49854">
    <property type="entry name" value="Spermadhesin, CUB domain"/>
    <property type="match status" value="2"/>
</dbReference>
<dbReference type="Pfam" id="PF23351">
    <property type="entry name" value="BBS2_CtH"/>
    <property type="match status" value="1"/>
</dbReference>
<dbReference type="Pfam" id="PF00089">
    <property type="entry name" value="Trypsin"/>
    <property type="match status" value="1"/>
</dbReference>
<keyword evidence="8 11" id="KW-1015">Disulfide bond</keyword>
<evidence type="ECO:0000256" key="5">
    <source>
        <dbReference type="ARBA" id="ARBA00022801"/>
    </source>
</evidence>
<dbReference type="InterPro" id="IPR009003">
    <property type="entry name" value="Peptidase_S1_PA"/>
</dbReference>
<dbReference type="InterPro" id="IPR011047">
    <property type="entry name" value="Quinoprotein_ADH-like_sf"/>
</dbReference>
<evidence type="ECO:0000256" key="13">
    <source>
        <dbReference type="SAM" id="Coils"/>
    </source>
</evidence>
<dbReference type="GO" id="GO:0034464">
    <property type="term" value="C:BBSome"/>
    <property type="evidence" value="ECO:0007669"/>
    <property type="project" value="InterPro"/>
</dbReference>
<dbReference type="InterPro" id="IPR036179">
    <property type="entry name" value="Ig-like_dom_sf"/>
</dbReference>
<name>A0A8B7ZGB4_ACAPL</name>
<dbReference type="InterPro" id="IPR016616">
    <property type="entry name" value="Bardet-Biedl_syndrome_2_prot"/>
</dbReference>
<dbReference type="GO" id="GO:0031514">
    <property type="term" value="C:motile cilium"/>
    <property type="evidence" value="ECO:0007669"/>
    <property type="project" value="TreeGrafter"/>
</dbReference>
<keyword evidence="9" id="KW-0206">Cytoskeleton</keyword>
<organism evidence="18 19">
    <name type="scientific">Acanthaster planci</name>
    <name type="common">Crown-of-thorns starfish</name>
    <dbReference type="NCBI Taxonomy" id="133434"/>
    <lineage>
        <taxon>Eukaryota</taxon>
        <taxon>Metazoa</taxon>
        <taxon>Echinodermata</taxon>
        <taxon>Eleutherozoa</taxon>
        <taxon>Asterozoa</taxon>
        <taxon>Asteroidea</taxon>
        <taxon>Valvatacea</taxon>
        <taxon>Valvatida</taxon>
        <taxon>Acanthasteridae</taxon>
        <taxon>Acanthaster</taxon>
    </lineage>
</organism>
<dbReference type="Pfam" id="PF23353">
    <property type="entry name" value="BBS2_hp"/>
    <property type="match status" value="1"/>
</dbReference>
<evidence type="ECO:0000256" key="11">
    <source>
        <dbReference type="PROSITE-ProRule" id="PRU00059"/>
    </source>
</evidence>
<dbReference type="SUPFAM" id="SSF48726">
    <property type="entry name" value="Immunoglobulin"/>
    <property type="match status" value="2"/>
</dbReference>
<dbReference type="InterPro" id="IPR001254">
    <property type="entry name" value="Trypsin_dom"/>
</dbReference>
<evidence type="ECO:0000256" key="10">
    <source>
        <dbReference type="ARBA" id="ARBA00023273"/>
    </source>
</evidence>
<keyword evidence="5 12" id="KW-0378">Hydrolase</keyword>
<evidence type="ECO:0000256" key="1">
    <source>
        <dbReference type="ARBA" id="ARBA00004138"/>
    </source>
</evidence>
<keyword evidence="7" id="KW-0969">Cilium</keyword>
<keyword evidence="10" id="KW-0966">Cell projection</keyword>
<dbReference type="GO" id="GO:0016020">
    <property type="term" value="C:membrane"/>
    <property type="evidence" value="ECO:0007669"/>
    <property type="project" value="TreeGrafter"/>
</dbReference>
<reference evidence="19" key="1">
    <citation type="submission" date="2025-08" db="UniProtKB">
        <authorList>
            <consortium name="RefSeq"/>
        </authorList>
    </citation>
    <scope>IDENTIFICATION</scope>
</reference>
<dbReference type="PROSITE" id="PS00134">
    <property type="entry name" value="TRYPSIN_HIS"/>
    <property type="match status" value="1"/>
</dbReference>
<evidence type="ECO:0000256" key="9">
    <source>
        <dbReference type="ARBA" id="ARBA00023212"/>
    </source>
</evidence>
<dbReference type="CDD" id="cd00041">
    <property type="entry name" value="CUB"/>
    <property type="match status" value="2"/>
</dbReference>
<dbReference type="Gene3D" id="2.60.40.10">
    <property type="entry name" value="Immunoglobulins"/>
    <property type="match status" value="2"/>
</dbReference>
<dbReference type="GO" id="GO:1905515">
    <property type="term" value="P:non-motile cilium assembly"/>
    <property type="evidence" value="ECO:0007669"/>
    <property type="project" value="InterPro"/>
</dbReference>
<evidence type="ECO:0000256" key="2">
    <source>
        <dbReference type="ARBA" id="ARBA00004245"/>
    </source>
</evidence>
<dbReference type="InterPro" id="IPR043504">
    <property type="entry name" value="Peptidase_S1_PA_chymotrypsin"/>
</dbReference>
<feature type="domain" description="Peptidase S1" evidence="16">
    <location>
        <begin position="1347"/>
        <end position="1587"/>
    </location>
</feature>
<dbReference type="InterPro" id="IPR033116">
    <property type="entry name" value="TRYPSIN_SER"/>
</dbReference>
<dbReference type="FunFam" id="2.40.10.10:FF:000006">
    <property type="entry name" value="Serine proteinase stubble"/>
    <property type="match status" value="1"/>
</dbReference>
<dbReference type="InterPro" id="IPR013783">
    <property type="entry name" value="Ig-like_fold"/>
</dbReference>
<dbReference type="PROSITE" id="PS50240">
    <property type="entry name" value="TRYPSIN_DOM"/>
    <property type="match status" value="1"/>
</dbReference>
<feature type="region of interest" description="Disordered" evidence="14">
    <location>
        <begin position="1590"/>
        <end position="1609"/>
    </location>
</feature>
<dbReference type="GeneID" id="110986464"/>
<protein>
    <submittedName>
        <fullName evidence="19">LOW QUALITY PROTEIN: uncharacterized protein LOC110986464</fullName>
    </submittedName>
</protein>
<dbReference type="InterPro" id="IPR029430">
    <property type="entry name" value="BBS2_N"/>
</dbReference>
<feature type="region of interest" description="Disordered" evidence="14">
    <location>
        <begin position="882"/>
        <end position="963"/>
    </location>
</feature>
<dbReference type="PROSITE" id="PS01180">
    <property type="entry name" value="CUB"/>
    <property type="match status" value="2"/>
</dbReference>
<dbReference type="Pfam" id="PF00431">
    <property type="entry name" value="CUB"/>
    <property type="match status" value="2"/>
</dbReference>
<accession>A0A8B7ZGB4</accession>
<evidence type="ECO:0000256" key="6">
    <source>
        <dbReference type="ARBA" id="ARBA00022825"/>
    </source>
</evidence>
<keyword evidence="4 12" id="KW-0645">Protease</keyword>
<dbReference type="PANTHER" id="PTHR32465">
    <property type="entry name" value="BARDET-BIEDL SYNDROME 2 PROTEIN"/>
    <property type="match status" value="1"/>
</dbReference>
<dbReference type="InterPro" id="IPR013098">
    <property type="entry name" value="Ig_I-set"/>
</dbReference>
<dbReference type="Gene3D" id="2.40.10.10">
    <property type="entry name" value="Trypsin-like serine proteases"/>
    <property type="match status" value="2"/>
</dbReference>
<dbReference type="InterPro" id="IPR055379">
    <property type="entry name" value="BBS2_pf_dom"/>
</dbReference>
<dbReference type="InterPro" id="IPR007110">
    <property type="entry name" value="Ig-like_dom"/>
</dbReference>
<dbReference type="SMART" id="SM00020">
    <property type="entry name" value="Tryp_SPc"/>
    <property type="match status" value="1"/>
</dbReference>
<feature type="coiled-coil region" evidence="13">
    <location>
        <begin position="337"/>
        <end position="364"/>
    </location>
</feature>
<dbReference type="CDD" id="cd00190">
    <property type="entry name" value="Tryp_SPc"/>
    <property type="match status" value="1"/>
</dbReference>
<dbReference type="SMART" id="SM00042">
    <property type="entry name" value="CUB"/>
    <property type="match status" value="2"/>
</dbReference>
<dbReference type="GO" id="GO:0043005">
    <property type="term" value="C:neuron projection"/>
    <property type="evidence" value="ECO:0007669"/>
    <property type="project" value="TreeGrafter"/>
</dbReference>
<evidence type="ECO:0000259" key="16">
    <source>
        <dbReference type="PROSITE" id="PS50240"/>
    </source>
</evidence>
<dbReference type="InterPro" id="IPR035914">
    <property type="entry name" value="Sperma_CUB_dom_sf"/>
</dbReference>
<evidence type="ECO:0000256" key="12">
    <source>
        <dbReference type="RuleBase" id="RU363034"/>
    </source>
</evidence>
<keyword evidence="3" id="KW-0963">Cytoplasm</keyword>
<dbReference type="InterPro" id="IPR018114">
    <property type="entry name" value="TRYPSIN_HIS"/>
</dbReference>
<dbReference type="InterPro" id="IPR003599">
    <property type="entry name" value="Ig_sub"/>
</dbReference>
<feature type="compositionally biased region" description="Basic and acidic residues" evidence="14">
    <location>
        <begin position="882"/>
        <end position="892"/>
    </location>
</feature>
<comment type="caution">
    <text evidence="11">Lacks conserved residue(s) required for the propagation of feature annotation.</text>
</comment>
<dbReference type="Pfam" id="PF23350">
    <property type="entry name" value="BBS2_pf"/>
    <property type="match status" value="1"/>
</dbReference>
<dbReference type="PROSITE" id="PS50835">
    <property type="entry name" value="IG_LIKE"/>
    <property type="match status" value="2"/>
</dbReference>
<evidence type="ECO:0000256" key="7">
    <source>
        <dbReference type="ARBA" id="ARBA00023069"/>
    </source>
</evidence>
<dbReference type="SMART" id="SM00409">
    <property type="entry name" value="IG"/>
    <property type="match status" value="2"/>
</dbReference>
<dbReference type="Pfam" id="PF14782">
    <property type="entry name" value="BBS2_GAE"/>
    <property type="match status" value="1"/>
</dbReference>
<dbReference type="OrthoDB" id="2120021at2759"/>
<dbReference type="Pfam" id="PF14781">
    <property type="entry name" value="BBS2_N"/>
    <property type="match status" value="1"/>
</dbReference>
<dbReference type="PANTHER" id="PTHR32465:SF0">
    <property type="entry name" value="BARDET-BIEDL SYNDROME 2 PROTEIN"/>
    <property type="match status" value="1"/>
</dbReference>
<dbReference type="GO" id="GO:0036064">
    <property type="term" value="C:ciliary basal body"/>
    <property type="evidence" value="ECO:0007669"/>
    <property type="project" value="TreeGrafter"/>
</dbReference>
<evidence type="ECO:0000313" key="19">
    <source>
        <dbReference type="RefSeq" id="XP_022104032.1"/>
    </source>
</evidence>
<dbReference type="Proteomes" id="UP000694845">
    <property type="component" value="Unplaced"/>
</dbReference>
<evidence type="ECO:0000259" key="15">
    <source>
        <dbReference type="PROSITE" id="PS01180"/>
    </source>
</evidence>
<evidence type="ECO:0000256" key="14">
    <source>
        <dbReference type="SAM" id="MobiDB-lite"/>
    </source>
</evidence>
<keyword evidence="13" id="KW-0175">Coiled coil</keyword>
<dbReference type="InterPro" id="IPR055380">
    <property type="entry name" value="BBS2_hp_dom"/>
</dbReference>
<dbReference type="RefSeq" id="XP_022104032.1">
    <property type="nucleotide sequence ID" value="XM_022248340.1"/>
</dbReference>
<evidence type="ECO:0000256" key="3">
    <source>
        <dbReference type="ARBA" id="ARBA00022490"/>
    </source>
</evidence>
<dbReference type="Pfam" id="PF14783">
    <property type="entry name" value="BBS2_Mid"/>
    <property type="match status" value="1"/>
</dbReference>
<proteinExistence type="predicted"/>
<dbReference type="FunFam" id="2.130.10.10:FF:000967">
    <property type="entry name" value="Bardet-Biedl syndrome 2 protein homolog"/>
    <property type="match status" value="1"/>
</dbReference>
<dbReference type="SUPFAM" id="SSF50998">
    <property type="entry name" value="Quinoprotein alcohol dehydrogenase-like"/>
    <property type="match status" value="1"/>
</dbReference>
<dbReference type="GO" id="GO:0004252">
    <property type="term" value="F:serine-type endopeptidase activity"/>
    <property type="evidence" value="ECO:0007669"/>
    <property type="project" value="InterPro"/>
</dbReference>
<evidence type="ECO:0000313" key="18">
    <source>
        <dbReference type="Proteomes" id="UP000694845"/>
    </source>
</evidence>
<comment type="subcellular location">
    <subcellularLocation>
        <location evidence="1">Cell projection</location>
        <location evidence="1">Cilium</location>
    </subcellularLocation>
    <subcellularLocation>
        <location evidence="2">Cytoplasm</location>
        <location evidence="2">Cytoskeleton</location>
    </subcellularLocation>
</comment>
<gene>
    <name evidence="19" type="primary">LOC110986464</name>
</gene>
<dbReference type="GO" id="GO:0006508">
    <property type="term" value="P:proteolysis"/>
    <property type="evidence" value="ECO:0007669"/>
    <property type="project" value="UniProtKB-KW"/>
</dbReference>